<feature type="domain" description="HTH myb-type" evidence="8">
    <location>
        <begin position="173"/>
        <end position="224"/>
    </location>
</feature>
<feature type="domain" description="HTH myb-type" evidence="8">
    <location>
        <begin position="123"/>
        <end position="171"/>
    </location>
</feature>
<sequence>MVAEALAANRVLQAEIRAQIARIEGVLRVEKTIVPRATLSGESGPGLDGGDEARAYLAKVALFLKKNKKRKEEGASRWTAEEEQRLVVAASAHMGHHWESVASVVGSDKRPLECLRHYQRSLNPRLLRSNWTSQEDEILRRVDKSDWQRVASMVPGRTRTQCRERYLKSLAQKKKGKWTDEEERRLELGVRAYGEDWRRAKIHVPPRTDAQCREKFKNGLDPGLKKTGWTREEDELMDKAIVVHGCRKWAAVATCVPGRTDAQVFRRWRQRFPDMVLEEAEQREVAKNALPRTLSRGGTTKWSPFTDKPQLDASDFSVTLA</sequence>
<dbReference type="GO" id="GO:0019185">
    <property type="term" value="C:snRNA-activating protein complex"/>
    <property type="evidence" value="ECO:0007669"/>
    <property type="project" value="TreeGrafter"/>
</dbReference>
<dbReference type="SMART" id="SM00717">
    <property type="entry name" value="SANT"/>
    <property type="match status" value="4"/>
</dbReference>
<dbReference type="AlphaFoldDB" id="A0AAD7XQY8"/>
<keyword evidence="2" id="KW-0238">DNA-binding</keyword>
<keyword evidence="4" id="KW-0539">Nucleus</keyword>
<dbReference type="InterPro" id="IPR017884">
    <property type="entry name" value="SANT_dom"/>
</dbReference>
<protein>
    <submittedName>
        <fullName evidence="9">Uncharacterized protein</fullName>
    </submittedName>
</protein>
<dbReference type="SUPFAM" id="SSF46689">
    <property type="entry name" value="Homeodomain-like"/>
    <property type="match status" value="4"/>
</dbReference>
<dbReference type="PROSITE" id="PS51293">
    <property type="entry name" value="SANT"/>
    <property type="match status" value="1"/>
</dbReference>
<dbReference type="PANTHER" id="PTHR46621:SF1">
    <property type="entry name" value="SNRNA-ACTIVATING PROTEIN COMPLEX SUBUNIT 4"/>
    <property type="match status" value="1"/>
</dbReference>
<evidence type="ECO:0000259" key="6">
    <source>
        <dbReference type="PROSITE" id="PS50090"/>
    </source>
</evidence>
<name>A0AAD7XQY8_9STRA</name>
<evidence type="ECO:0000256" key="2">
    <source>
        <dbReference type="ARBA" id="ARBA00023125"/>
    </source>
</evidence>
<keyword evidence="3" id="KW-0804">Transcription</keyword>
<feature type="domain" description="SANT" evidence="7">
    <location>
        <begin position="173"/>
        <end position="229"/>
    </location>
</feature>
<feature type="domain" description="HTH myb-type" evidence="8">
    <location>
        <begin position="225"/>
        <end position="276"/>
    </location>
</feature>
<evidence type="ECO:0000259" key="8">
    <source>
        <dbReference type="PROSITE" id="PS51294"/>
    </source>
</evidence>
<evidence type="ECO:0000313" key="10">
    <source>
        <dbReference type="Proteomes" id="UP001230188"/>
    </source>
</evidence>
<accession>A0AAD7XQY8</accession>
<dbReference type="CDD" id="cd00167">
    <property type="entry name" value="SANT"/>
    <property type="match status" value="4"/>
</dbReference>
<dbReference type="InterPro" id="IPR001005">
    <property type="entry name" value="SANT/Myb"/>
</dbReference>
<keyword evidence="1" id="KW-0805">Transcription regulation</keyword>
<comment type="caution">
    <text evidence="9">The sequence shown here is derived from an EMBL/GenBank/DDBJ whole genome shotgun (WGS) entry which is preliminary data.</text>
</comment>
<evidence type="ECO:0000256" key="4">
    <source>
        <dbReference type="ARBA" id="ARBA00023242"/>
    </source>
</evidence>
<reference evidence="9" key="1">
    <citation type="submission" date="2023-01" db="EMBL/GenBank/DDBJ databases">
        <title>Metagenome sequencing of chrysophaentin producing Chrysophaeum taylorii.</title>
        <authorList>
            <person name="Davison J."/>
            <person name="Bewley C."/>
        </authorList>
    </citation>
    <scope>NUCLEOTIDE SEQUENCE</scope>
    <source>
        <strain evidence="9">NIES-1699</strain>
    </source>
</reference>
<evidence type="ECO:0000256" key="5">
    <source>
        <dbReference type="SAM" id="MobiDB-lite"/>
    </source>
</evidence>
<evidence type="ECO:0000256" key="3">
    <source>
        <dbReference type="ARBA" id="ARBA00023163"/>
    </source>
</evidence>
<gene>
    <name evidence="9" type="ORF">CTAYLR_000513</name>
</gene>
<feature type="region of interest" description="Disordered" evidence="5">
    <location>
        <begin position="290"/>
        <end position="321"/>
    </location>
</feature>
<feature type="domain" description="Myb-like" evidence="6">
    <location>
        <begin position="70"/>
        <end position="122"/>
    </location>
</feature>
<feature type="domain" description="Myb-like" evidence="6">
    <location>
        <begin position="123"/>
        <end position="170"/>
    </location>
</feature>
<dbReference type="GO" id="GO:0001006">
    <property type="term" value="F:RNA polymerase III type 3 promoter sequence-specific DNA binding"/>
    <property type="evidence" value="ECO:0007669"/>
    <property type="project" value="TreeGrafter"/>
</dbReference>
<dbReference type="InterPro" id="IPR009057">
    <property type="entry name" value="Homeodomain-like_sf"/>
</dbReference>
<evidence type="ECO:0000256" key="1">
    <source>
        <dbReference type="ARBA" id="ARBA00023015"/>
    </source>
</evidence>
<dbReference type="GO" id="GO:0000978">
    <property type="term" value="F:RNA polymerase II cis-regulatory region sequence-specific DNA binding"/>
    <property type="evidence" value="ECO:0007669"/>
    <property type="project" value="TreeGrafter"/>
</dbReference>
<evidence type="ECO:0000313" key="9">
    <source>
        <dbReference type="EMBL" id="KAJ8605841.1"/>
    </source>
</evidence>
<dbReference type="PROSITE" id="PS50090">
    <property type="entry name" value="MYB_LIKE"/>
    <property type="match status" value="4"/>
</dbReference>
<dbReference type="GO" id="GO:0042796">
    <property type="term" value="P:snRNA transcription by RNA polymerase III"/>
    <property type="evidence" value="ECO:0007669"/>
    <property type="project" value="TreeGrafter"/>
</dbReference>
<dbReference type="InterPro" id="IPR017930">
    <property type="entry name" value="Myb_dom"/>
</dbReference>
<dbReference type="Pfam" id="PF13921">
    <property type="entry name" value="Myb_DNA-bind_6"/>
    <property type="match status" value="2"/>
</dbReference>
<dbReference type="Gene3D" id="1.10.10.60">
    <property type="entry name" value="Homeodomain-like"/>
    <property type="match status" value="4"/>
</dbReference>
<proteinExistence type="predicted"/>
<dbReference type="PANTHER" id="PTHR46621">
    <property type="entry name" value="SNRNA-ACTIVATING PROTEIN COMPLEX SUBUNIT 4"/>
    <property type="match status" value="1"/>
</dbReference>
<feature type="domain" description="Myb-like" evidence="6">
    <location>
        <begin position="221"/>
        <end position="272"/>
    </location>
</feature>
<dbReference type="Proteomes" id="UP001230188">
    <property type="component" value="Unassembled WGS sequence"/>
</dbReference>
<dbReference type="InterPro" id="IPR051575">
    <property type="entry name" value="Myb-like_DNA-bd"/>
</dbReference>
<feature type="domain" description="Myb-like" evidence="6">
    <location>
        <begin position="174"/>
        <end position="220"/>
    </location>
</feature>
<dbReference type="GO" id="GO:0042795">
    <property type="term" value="P:snRNA transcription by RNA polymerase II"/>
    <property type="evidence" value="ECO:0007669"/>
    <property type="project" value="TreeGrafter"/>
</dbReference>
<organism evidence="9 10">
    <name type="scientific">Chrysophaeum taylorii</name>
    <dbReference type="NCBI Taxonomy" id="2483200"/>
    <lineage>
        <taxon>Eukaryota</taxon>
        <taxon>Sar</taxon>
        <taxon>Stramenopiles</taxon>
        <taxon>Ochrophyta</taxon>
        <taxon>Pelagophyceae</taxon>
        <taxon>Pelagomonadales</taxon>
        <taxon>Pelagomonadaceae</taxon>
        <taxon>Chrysophaeum</taxon>
    </lineage>
</organism>
<evidence type="ECO:0000259" key="7">
    <source>
        <dbReference type="PROSITE" id="PS51293"/>
    </source>
</evidence>
<dbReference type="PROSITE" id="PS51294">
    <property type="entry name" value="HTH_MYB"/>
    <property type="match status" value="3"/>
</dbReference>
<keyword evidence="10" id="KW-1185">Reference proteome</keyword>
<dbReference type="EMBL" id="JAQMWT010000309">
    <property type="protein sequence ID" value="KAJ8605841.1"/>
    <property type="molecule type" value="Genomic_DNA"/>
</dbReference>